<keyword evidence="2" id="KW-1185">Reference proteome</keyword>
<organism evidence="1 2">
    <name type="scientific">Flaviflexus equikiangi</name>
    <dbReference type="NCBI Taxonomy" id="2758573"/>
    <lineage>
        <taxon>Bacteria</taxon>
        <taxon>Bacillati</taxon>
        <taxon>Actinomycetota</taxon>
        <taxon>Actinomycetes</taxon>
        <taxon>Actinomycetales</taxon>
        <taxon>Actinomycetaceae</taxon>
        <taxon>Flaviflexus</taxon>
    </lineage>
</organism>
<evidence type="ECO:0000313" key="1">
    <source>
        <dbReference type="EMBL" id="MBM9432750.1"/>
    </source>
</evidence>
<dbReference type="Proteomes" id="UP000705983">
    <property type="component" value="Unassembled WGS sequence"/>
</dbReference>
<accession>A0ABS2TDL9</accession>
<gene>
    <name evidence="1" type="ORF">JVW63_03415</name>
</gene>
<proteinExistence type="predicted"/>
<comment type="caution">
    <text evidence="1">The sequence shown here is derived from an EMBL/GenBank/DDBJ whole genome shotgun (WGS) entry which is preliminary data.</text>
</comment>
<reference evidence="2" key="1">
    <citation type="submission" date="2021-02" db="EMBL/GenBank/DDBJ databases">
        <title>Leucobacter sp. CX169.</title>
        <authorList>
            <person name="Cheng Y."/>
        </authorList>
    </citation>
    <scope>NUCLEOTIDE SEQUENCE [LARGE SCALE GENOMIC DNA]</scope>
    <source>
        <strain evidence="2">JY899</strain>
    </source>
</reference>
<protein>
    <submittedName>
        <fullName evidence="1">Uncharacterized protein</fullName>
    </submittedName>
</protein>
<dbReference type="EMBL" id="JAFFJS010000002">
    <property type="protein sequence ID" value="MBM9432750.1"/>
    <property type="molecule type" value="Genomic_DNA"/>
</dbReference>
<name>A0ABS2TDL9_9ACTO</name>
<sequence>MTGLLIASLTAIGGGSDSVQPAYVDDVHFGTEVVARSDVSDSLEAHISTYEDMFDMTWDEAYLWYLGEDNREHGLVDVSERFSAIYEGYSVLDGNVTVWVSSPAKSGGIIDLLDDYAVDADVRLMPGDSDASRAAYRFVADFGTPSYYAAELDDSRTGLVILTSSRYAADMGPTLYGTVIDGVLVDYHYSE</sequence>
<evidence type="ECO:0000313" key="2">
    <source>
        <dbReference type="Proteomes" id="UP000705983"/>
    </source>
</evidence>
<dbReference type="RefSeq" id="WP_187996190.1">
    <property type="nucleotide sequence ID" value="NZ_JACEXG010000002.1"/>
</dbReference>